<proteinExistence type="predicted"/>
<gene>
    <name evidence="1" type="ORF">DBR06_SOUSAS1710131</name>
</gene>
<accession>A0A484GTE3</accession>
<evidence type="ECO:0000313" key="2">
    <source>
        <dbReference type="Proteomes" id="UP000295264"/>
    </source>
</evidence>
<feature type="non-terminal residue" evidence="1">
    <location>
        <position position="44"/>
    </location>
</feature>
<dbReference type="EMBL" id="QWLN02004554">
    <property type="protein sequence ID" value="TEA39032.1"/>
    <property type="molecule type" value="Genomic_DNA"/>
</dbReference>
<name>A0A484GTE3_SOUCH</name>
<comment type="caution">
    <text evidence="1">The sequence shown here is derived from an EMBL/GenBank/DDBJ whole genome shotgun (WGS) entry which is preliminary data.</text>
</comment>
<sequence>EVETREGEERAVQLAEILELLLQLFFQGNNERRVTFGQGVGGMT</sequence>
<protein>
    <submittedName>
        <fullName evidence="1">Uncharacterized protein</fullName>
    </submittedName>
</protein>
<dbReference type="AlphaFoldDB" id="A0A484GTE3"/>
<keyword evidence="2" id="KW-1185">Reference proteome</keyword>
<reference evidence="1 2" key="1">
    <citation type="journal article" date="2018" name="Genomics">
        <title>Molecular footprints of inshore aquatic adaptation in Indo-Pacific humpback dolphin (Sousa chinensis).</title>
        <authorList>
            <person name="Ming Y."/>
            <person name="Jian J."/>
            <person name="Yu F."/>
            <person name="Yu X."/>
            <person name="Wang J."/>
            <person name="Liu W."/>
        </authorList>
    </citation>
    <scope>NUCLEOTIDE SEQUENCE [LARGE SCALE GENOMIC DNA]</scope>
    <source>
        <strain evidence="1">MY-2018</strain>
        <tissue evidence="1">Skin</tissue>
    </source>
</reference>
<dbReference type="Proteomes" id="UP000295264">
    <property type="component" value="Unassembled WGS sequence"/>
</dbReference>
<feature type="non-terminal residue" evidence="1">
    <location>
        <position position="1"/>
    </location>
</feature>
<evidence type="ECO:0000313" key="1">
    <source>
        <dbReference type="EMBL" id="TEA39032.1"/>
    </source>
</evidence>
<organism evidence="1 2">
    <name type="scientific">Sousa chinensis</name>
    <name type="common">Indo-pacific humpbacked dolphin</name>
    <name type="synonym">Steno chinensis</name>
    <dbReference type="NCBI Taxonomy" id="103600"/>
    <lineage>
        <taxon>Eukaryota</taxon>
        <taxon>Metazoa</taxon>
        <taxon>Chordata</taxon>
        <taxon>Craniata</taxon>
        <taxon>Vertebrata</taxon>
        <taxon>Euteleostomi</taxon>
        <taxon>Mammalia</taxon>
        <taxon>Eutheria</taxon>
        <taxon>Laurasiatheria</taxon>
        <taxon>Artiodactyla</taxon>
        <taxon>Whippomorpha</taxon>
        <taxon>Cetacea</taxon>
        <taxon>Odontoceti</taxon>
        <taxon>Delphinidae</taxon>
        <taxon>Sousa</taxon>
    </lineage>
</organism>